<dbReference type="CTD" id="8239721"/>
<dbReference type="GO" id="GO:0051500">
    <property type="term" value="F:D-tyrosyl-tRNA(Tyr) deacylase activity"/>
    <property type="evidence" value="ECO:0007669"/>
    <property type="project" value="TreeGrafter"/>
</dbReference>
<dbReference type="HOGENOM" id="CLU_076901_0_4_1"/>
<gene>
    <name evidence="7" type="primary">8239721</name>
    <name evidence="6" type="ORF">Phum_PHUM612080</name>
</gene>
<proteinExistence type="inferred from homology"/>
<dbReference type="GO" id="GO:0000049">
    <property type="term" value="F:tRNA binding"/>
    <property type="evidence" value="ECO:0007669"/>
    <property type="project" value="UniProtKB-KW"/>
</dbReference>
<dbReference type="PANTHER" id="PTHR10472">
    <property type="entry name" value="D-TYROSYL-TRNA TYR DEACYLASE"/>
    <property type="match status" value="1"/>
</dbReference>
<dbReference type="InterPro" id="IPR023509">
    <property type="entry name" value="DTD-like_sf"/>
</dbReference>
<dbReference type="VEuPathDB" id="VectorBase:PHUM612080"/>
<evidence type="ECO:0000313" key="7">
    <source>
        <dbReference type="EnsemblMetazoa" id="PHUM612080-PA"/>
    </source>
</evidence>
<dbReference type="NCBIfam" id="TIGR00256">
    <property type="entry name" value="D-aminoacyl-tRNA deacylase"/>
    <property type="match status" value="1"/>
</dbReference>
<dbReference type="SUPFAM" id="SSF69500">
    <property type="entry name" value="DTD-like"/>
    <property type="match status" value="1"/>
</dbReference>
<evidence type="ECO:0000256" key="2">
    <source>
        <dbReference type="ARBA" id="ARBA00013056"/>
    </source>
</evidence>
<dbReference type="GeneID" id="8239721"/>
<dbReference type="Gene3D" id="3.50.80.10">
    <property type="entry name" value="D-tyrosyl-tRNA(Tyr) deacylase"/>
    <property type="match status" value="1"/>
</dbReference>
<keyword evidence="5" id="KW-0694">RNA-binding</keyword>
<organism>
    <name type="scientific">Pediculus humanus subsp. corporis</name>
    <name type="common">Body louse</name>
    <dbReference type="NCBI Taxonomy" id="121224"/>
    <lineage>
        <taxon>Eukaryota</taxon>
        <taxon>Metazoa</taxon>
        <taxon>Ecdysozoa</taxon>
        <taxon>Arthropoda</taxon>
        <taxon>Hexapoda</taxon>
        <taxon>Insecta</taxon>
        <taxon>Pterygota</taxon>
        <taxon>Neoptera</taxon>
        <taxon>Paraneoptera</taxon>
        <taxon>Psocodea</taxon>
        <taxon>Troctomorpha</taxon>
        <taxon>Phthiraptera</taxon>
        <taxon>Anoplura</taxon>
        <taxon>Pediculidae</taxon>
        <taxon>Pediculus</taxon>
    </lineage>
</organism>
<dbReference type="eggNOG" id="KOG3323">
    <property type="taxonomic scope" value="Eukaryota"/>
</dbReference>
<dbReference type="EMBL" id="AAZO01007482">
    <property type="status" value="NOT_ANNOTATED_CDS"/>
    <property type="molecule type" value="Genomic_DNA"/>
</dbReference>
<dbReference type="InParanoid" id="E0W3X0"/>
<dbReference type="GO" id="GO:0005737">
    <property type="term" value="C:cytoplasm"/>
    <property type="evidence" value="ECO:0007669"/>
    <property type="project" value="UniProtKB-SubCell"/>
</dbReference>
<dbReference type="InterPro" id="IPR003732">
    <property type="entry name" value="Daa-tRNA_deacyls_DTD"/>
</dbReference>
<evidence type="ECO:0000256" key="4">
    <source>
        <dbReference type="ARBA" id="ARBA00048018"/>
    </source>
</evidence>
<name>E0W3X0_PEDHC</name>
<reference evidence="6" key="2">
    <citation type="submission" date="2007-04" db="EMBL/GenBank/DDBJ databases">
        <title>The genome of the human body louse.</title>
        <authorList>
            <consortium name="The Human Body Louse Genome Consortium"/>
            <person name="Kirkness E."/>
            <person name="Walenz B."/>
            <person name="Hass B."/>
            <person name="Bruggner R."/>
            <person name="Strausberg R."/>
        </authorList>
    </citation>
    <scope>NUCLEOTIDE SEQUENCE</scope>
    <source>
        <strain evidence="6">USDA</strain>
    </source>
</reference>
<dbReference type="FunFam" id="3.50.80.10:FF:000001">
    <property type="entry name" value="D-aminoacyl-tRNA deacylase"/>
    <property type="match status" value="1"/>
</dbReference>
<keyword evidence="8" id="KW-1185">Reference proteome</keyword>
<comment type="subcellular location">
    <subcellularLocation>
        <location evidence="5">Cytoplasm</location>
    </subcellularLocation>
</comment>
<dbReference type="KEGG" id="phu:Phum_PHUM612080"/>
<evidence type="ECO:0000256" key="3">
    <source>
        <dbReference type="ARBA" id="ARBA00047676"/>
    </source>
</evidence>
<dbReference type="FunCoup" id="E0W3X0">
    <property type="interactions" value="497"/>
</dbReference>
<dbReference type="PANTHER" id="PTHR10472:SF5">
    <property type="entry name" value="D-AMINOACYL-TRNA DEACYLASE 1"/>
    <property type="match status" value="1"/>
</dbReference>
<dbReference type="Proteomes" id="UP000009046">
    <property type="component" value="Unassembled WGS sequence"/>
</dbReference>
<keyword evidence="5" id="KW-0963">Cytoplasm</keyword>
<dbReference type="STRING" id="121224.E0W3X0"/>
<comment type="similarity">
    <text evidence="1 5">Belongs to the DTD family.</text>
</comment>
<keyword evidence="5" id="KW-0820">tRNA-binding</keyword>
<keyword evidence="5" id="KW-0378">Hydrolase</keyword>
<comment type="catalytic activity">
    <reaction evidence="3">
        <text>glycyl-tRNA(Ala) + H2O = tRNA(Ala) + glycine + H(+)</text>
        <dbReference type="Rhea" id="RHEA:53744"/>
        <dbReference type="Rhea" id="RHEA-COMP:9657"/>
        <dbReference type="Rhea" id="RHEA-COMP:13640"/>
        <dbReference type="ChEBI" id="CHEBI:15377"/>
        <dbReference type="ChEBI" id="CHEBI:15378"/>
        <dbReference type="ChEBI" id="CHEBI:57305"/>
        <dbReference type="ChEBI" id="CHEBI:78442"/>
        <dbReference type="ChEBI" id="CHEBI:78522"/>
        <dbReference type="EC" id="3.1.1.96"/>
    </reaction>
</comment>
<evidence type="ECO:0000313" key="8">
    <source>
        <dbReference type="Proteomes" id="UP000009046"/>
    </source>
</evidence>
<dbReference type="Pfam" id="PF02580">
    <property type="entry name" value="Tyr_Deacylase"/>
    <property type="match status" value="1"/>
</dbReference>
<evidence type="ECO:0000256" key="1">
    <source>
        <dbReference type="ARBA" id="ARBA00009673"/>
    </source>
</evidence>
<dbReference type="EnsemblMetazoa" id="PHUM612080-RA">
    <property type="protein sequence ID" value="PHUM612080-PA"/>
    <property type="gene ID" value="PHUM612080"/>
</dbReference>
<protein>
    <recommendedName>
        <fullName evidence="2 5">D-aminoacyl-tRNA deacylase</fullName>
        <ecNumber evidence="2 5">3.1.1.96</ecNumber>
    </recommendedName>
</protein>
<dbReference type="RefSeq" id="XP_002433064.1">
    <property type="nucleotide sequence ID" value="XM_002433019.1"/>
</dbReference>
<dbReference type="AlphaFoldDB" id="E0W3X0"/>
<dbReference type="EC" id="3.1.1.96" evidence="2 5"/>
<dbReference type="OrthoDB" id="275783at2759"/>
<evidence type="ECO:0000313" key="6">
    <source>
        <dbReference type="EMBL" id="EEB20326.1"/>
    </source>
</evidence>
<comment type="catalytic activity">
    <reaction evidence="4">
        <text>a D-aminoacyl-tRNA + H2O = a tRNA + a D-alpha-amino acid + H(+)</text>
        <dbReference type="Rhea" id="RHEA:13953"/>
        <dbReference type="Rhea" id="RHEA-COMP:10123"/>
        <dbReference type="Rhea" id="RHEA-COMP:10124"/>
        <dbReference type="ChEBI" id="CHEBI:15377"/>
        <dbReference type="ChEBI" id="CHEBI:15378"/>
        <dbReference type="ChEBI" id="CHEBI:59871"/>
        <dbReference type="ChEBI" id="CHEBI:78442"/>
        <dbReference type="ChEBI" id="CHEBI:79333"/>
        <dbReference type="EC" id="3.1.1.96"/>
    </reaction>
</comment>
<accession>E0W3X0</accession>
<dbReference type="EMBL" id="DS235883">
    <property type="protein sequence ID" value="EEB20326.1"/>
    <property type="molecule type" value="Genomic_DNA"/>
</dbReference>
<sequence>MKIVIQRVTHSSVKVNDEIISSIGRGLLVLIGIGREDTQEDVNYALSQCHTLYFSDKSVMDKQYEVMCVSQFTLCNSLKGNKLDFHHAMKPDESQKFYEHILERLKCQYDPDKIKEGMFGALMQVELCNDGPVTISLSSNKGEKEKNVESTES</sequence>
<evidence type="ECO:0000256" key="5">
    <source>
        <dbReference type="RuleBase" id="RU003470"/>
    </source>
</evidence>
<reference evidence="7" key="3">
    <citation type="submission" date="2021-02" db="UniProtKB">
        <authorList>
            <consortium name="EnsemblMetazoa"/>
        </authorList>
    </citation>
    <scope>IDENTIFICATION</scope>
    <source>
        <strain evidence="7">USDA</strain>
    </source>
</reference>
<dbReference type="OMA" id="WPDENDK"/>
<reference evidence="6" key="1">
    <citation type="submission" date="2007-04" db="EMBL/GenBank/DDBJ databases">
        <title>Annotation of Pediculus humanus corporis strain USDA.</title>
        <authorList>
            <person name="Kirkness E."/>
            <person name="Hannick L."/>
            <person name="Hass B."/>
            <person name="Bruggner R."/>
            <person name="Lawson D."/>
            <person name="Bidwell S."/>
            <person name="Joardar V."/>
            <person name="Caler E."/>
            <person name="Walenz B."/>
            <person name="Inman J."/>
            <person name="Schobel S."/>
            <person name="Galinsky K."/>
            <person name="Amedeo P."/>
            <person name="Strausberg R."/>
        </authorList>
    </citation>
    <scope>NUCLEOTIDE SEQUENCE</scope>
    <source>
        <strain evidence="6">USDA</strain>
    </source>
</reference>